<dbReference type="eggNOG" id="COG0845">
    <property type="taxonomic scope" value="Bacteria"/>
</dbReference>
<dbReference type="KEGG" id="dgg:DGI_2947"/>
<accession>T2GFJ4</accession>
<proteinExistence type="inferred from homology"/>
<dbReference type="OrthoDB" id="9789643at2"/>
<dbReference type="GO" id="GO:0015562">
    <property type="term" value="F:efflux transmembrane transporter activity"/>
    <property type="evidence" value="ECO:0007669"/>
    <property type="project" value="TreeGrafter"/>
</dbReference>
<evidence type="ECO:0000256" key="3">
    <source>
        <dbReference type="SAM" id="Phobius"/>
    </source>
</evidence>
<organism evidence="5 6">
    <name type="scientific">Megalodesulfovibrio gigas (strain ATCC 19364 / DSM 1382 / NCIMB 9332 / VKM B-1759)</name>
    <name type="common">Desulfovibrio gigas</name>
    <dbReference type="NCBI Taxonomy" id="1121448"/>
    <lineage>
        <taxon>Bacteria</taxon>
        <taxon>Pseudomonadati</taxon>
        <taxon>Thermodesulfobacteriota</taxon>
        <taxon>Desulfovibrionia</taxon>
        <taxon>Desulfovibrionales</taxon>
        <taxon>Desulfovibrionaceae</taxon>
        <taxon>Megalodesulfovibrio</taxon>
    </lineage>
</organism>
<evidence type="ECO:0000256" key="1">
    <source>
        <dbReference type="ARBA" id="ARBA00009477"/>
    </source>
</evidence>
<keyword evidence="3" id="KW-1133">Transmembrane helix</keyword>
<dbReference type="Pfam" id="PF25954">
    <property type="entry name" value="Beta-barrel_RND_2"/>
    <property type="match status" value="1"/>
</dbReference>
<dbReference type="GO" id="GO:1990281">
    <property type="term" value="C:efflux pump complex"/>
    <property type="evidence" value="ECO:0007669"/>
    <property type="project" value="TreeGrafter"/>
</dbReference>
<keyword evidence="6" id="KW-1185">Reference proteome</keyword>
<dbReference type="SUPFAM" id="SSF111369">
    <property type="entry name" value="HlyD-like secretion proteins"/>
    <property type="match status" value="1"/>
</dbReference>
<gene>
    <name evidence="5" type="ORF">DGI_2947</name>
</gene>
<feature type="domain" description="CusB-like beta-barrel" evidence="4">
    <location>
        <begin position="256"/>
        <end position="327"/>
    </location>
</feature>
<feature type="coiled-coil region" evidence="2">
    <location>
        <begin position="127"/>
        <end position="161"/>
    </location>
</feature>
<dbReference type="Gene3D" id="2.40.50.100">
    <property type="match status" value="1"/>
</dbReference>
<dbReference type="Gene3D" id="2.40.30.170">
    <property type="match status" value="1"/>
</dbReference>
<dbReference type="InterPro" id="IPR058792">
    <property type="entry name" value="Beta-barrel_RND_2"/>
</dbReference>
<comment type="similarity">
    <text evidence="1">Belongs to the membrane fusion protein (MFP) (TC 8.A.1) family.</text>
</comment>
<keyword evidence="3" id="KW-0472">Membrane</keyword>
<dbReference type="Gene3D" id="1.10.287.470">
    <property type="entry name" value="Helix hairpin bin"/>
    <property type="match status" value="1"/>
</dbReference>
<evidence type="ECO:0000259" key="4">
    <source>
        <dbReference type="Pfam" id="PF25954"/>
    </source>
</evidence>
<evidence type="ECO:0000313" key="5">
    <source>
        <dbReference type="EMBL" id="AGW14672.1"/>
    </source>
</evidence>
<reference evidence="6" key="2">
    <citation type="submission" date="2013-07" db="EMBL/GenBank/DDBJ databases">
        <authorList>
            <person name="Morais-Silva F.O."/>
            <person name="Rezende A.M."/>
            <person name="Pimentel C."/>
            <person name="Resende D.M."/>
            <person name="Santos C.I."/>
            <person name="Clemente C."/>
            <person name="de Oliveira L.M."/>
            <person name="da Silva S.M."/>
            <person name="Costa D.A."/>
            <person name="Varela-Raposo A."/>
            <person name="Horacio E.C.A."/>
            <person name="Matos M."/>
            <person name="Flores O."/>
            <person name="Ruiz J.C."/>
            <person name="Rodrigues-Pousada C."/>
        </authorList>
    </citation>
    <scope>NUCLEOTIDE SEQUENCE [LARGE SCALE GENOMIC DNA]</scope>
    <source>
        <strain evidence="6">ATCC 19364 / DSM 1382 / NCIMB 9332 / VKM B-1759</strain>
    </source>
</reference>
<evidence type="ECO:0000313" key="6">
    <source>
        <dbReference type="Proteomes" id="UP000016587"/>
    </source>
</evidence>
<evidence type="ECO:0000256" key="2">
    <source>
        <dbReference type="SAM" id="Coils"/>
    </source>
</evidence>
<dbReference type="RefSeq" id="WP_021761725.1">
    <property type="nucleotide sequence ID" value="NC_022444.1"/>
</dbReference>
<keyword evidence="2" id="KW-0175">Coiled coil</keyword>
<name>T2GFJ4_MEGG1</name>
<keyword evidence="3" id="KW-0812">Transmembrane</keyword>
<dbReference type="AlphaFoldDB" id="T2GFJ4"/>
<dbReference type="STRING" id="1121448.DGI_2947"/>
<feature type="transmembrane region" description="Helical" evidence="3">
    <location>
        <begin position="35"/>
        <end position="53"/>
    </location>
</feature>
<dbReference type="Gene3D" id="2.40.420.20">
    <property type="match status" value="1"/>
</dbReference>
<dbReference type="EMBL" id="CP006585">
    <property type="protein sequence ID" value="AGW14672.1"/>
    <property type="molecule type" value="Genomic_DNA"/>
</dbReference>
<protein>
    <submittedName>
        <fullName evidence="5">Putative secretion protein HlyD family protein</fullName>
    </submittedName>
</protein>
<dbReference type="PATRIC" id="fig|1121448.10.peg.2909"/>
<sequence length="410" mass="43809">MASSTVTAVSTSKDLASLRIQRDGRGLRRRRRIPWGLLFLLVCLGAGAAWWFWPRPPLVRLGTVALTHPSQTLAALTASGYMVADRKSSVAAKITSQLVWLGVEEGQLVRQGDILARLEAEDLAAAHAAALAEVVAAEARLKQLEAELLDTERQERRLQALVRTGAIAQSEYDAAETRRDVARAAIFQVSKQVLAAKAAAERARVDQGYATLRAPFDAVVLTKNADVGDILTPLGAAASARASVVTLADLTSLQAEVDVSESQIGKVAAGMPCEIELDALPGERFPGVVHMIVPTADRTKATILVKVRFNHLDPRVLPDMSVRVSFLSRALAPGEETPRLTAPAEALVWRQERAHVLRYANGTLEQVAVQPGEAFGGLTAIAGELAAGQKVVLSPAEELAGGMPVRVQED</sequence>
<dbReference type="PANTHER" id="PTHR30469">
    <property type="entry name" value="MULTIDRUG RESISTANCE PROTEIN MDTA"/>
    <property type="match status" value="1"/>
</dbReference>
<dbReference type="Proteomes" id="UP000016587">
    <property type="component" value="Chromosome"/>
</dbReference>
<dbReference type="InterPro" id="IPR006143">
    <property type="entry name" value="RND_pump_MFP"/>
</dbReference>
<dbReference type="NCBIfam" id="TIGR01730">
    <property type="entry name" value="RND_mfp"/>
    <property type="match status" value="1"/>
</dbReference>
<dbReference type="PANTHER" id="PTHR30469:SF38">
    <property type="entry name" value="HLYD FAMILY SECRETION PROTEIN"/>
    <property type="match status" value="1"/>
</dbReference>
<dbReference type="HOGENOM" id="CLU_018816_1_2_7"/>
<reference evidence="5 6" key="1">
    <citation type="journal article" date="2013" name="J. Bacteriol.">
        <title>Roles of HynAB and Ech, the only two hydrogenases found in the model sulfate reducer Desulfovibrio gigas.</title>
        <authorList>
            <person name="Morais-Silva F.O."/>
            <person name="Santos C.I."/>
            <person name="Rodrigues R."/>
            <person name="Pereira I.A."/>
            <person name="Rodrigues-Pousada C."/>
        </authorList>
    </citation>
    <scope>NUCLEOTIDE SEQUENCE [LARGE SCALE GENOMIC DNA]</scope>
    <source>
        <strain evidence="6">ATCC 19364 / DSM 1382 / NCIMB 9332 / VKM B-1759</strain>
    </source>
</reference>